<feature type="non-terminal residue" evidence="1">
    <location>
        <position position="1"/>
    </location>
</feature>
<protein>
    <recommendedName>
        <fullName evidence="2">N-sulphoglucosamine sulphohydrolase C-terminal domain-containing protein</fullName>
    </recommendedName>
</protein>
<dbReference type="EMBL" id="BARV01023702">
    <property type="protein sequence ID" value="GAI39772.1"/>
    <property type="molecule type" value="Genomic_DNA"/>
</dbReference>
<proteinExistence type="predicted"/>
<accession>X1N6X2</accession>
<dbReference type="SUPFAM" id="SSF53649">
    <property type="entry name" value="Alkaline phosphatase-like"/>
    <property type="match status" value="1"/>
</dbReference>
<dbReference type="Gene3D" id="3.40.720.10">
    <property type="entry name" value="Alkaline Phosphatase, subunit A"/>
    <property type="match status" value="1"/>
</dbReference>
<reference evidence="1" key="1">
    <citation type="journal article" date="2014" name="Front. Microbiol.">
        <title>High frequency of phylogenetically diverse reductive dehalogenase-homologous genes in deep subseafloor sedimentary metagenomes.</title>
        <authorList>
            <person name="Kawai M."/>
            <person name="Futagami T."/>
            <person name="Toyoda A."/>
            <person name="Takaki Y."/>
            <person name="Nishi S."/>
            <person name="Hori S."/>
            <person name="Arai W."/>
            <person name="Tsubouchi T."/>
            <person name="Morono Y."/>
            <person name="Uchiyama I."/>
            <person name="Ito T."/>
            <person name="Fujiyama A."/>
            <person name="Inagaki F."/>
            <person name="Takami H."/>
        </authorList>
    </citation>
    <scope>NUCLEOTIDE SEQUENCE</scope>
    <source>
        <strain evidence="1">Expedition CK06-06</strain>
    </source>
</reference>
<comment type="caution">
    <text evidence="1">The sequence shown here is derived from an EMBL/GenBank/DDBJ whole genome shotgun (WGS) entry which is preliminary data.</text>
</comment>
<dbReference type="InterPro" id="IPR017850">
    <property type="entry name" value="Alkaline_phosphatase_core_sf"/>
</dbReference>
<organism evidence="1">
    <name type="scientific">marine sediment metagenome</name>
    <dbReference type="NCBI Taxonomy" id="412755"/>
    <lineage>
        <taxon>unclassified sequences</taxon>
        <taxon>metagenomes</taxon>
        <taxon>ecological metagenomes</taxon>
    </lineage>
</organism>
<name>X1N6X2_9ZZZZ</name>
<sequence>SPLPARMKKQEISDDEQFALVGERYKLISVDDGNTFQLYDLKEDISESVDISTKKPGIVTVMKEKLLQWVESCRKESQKVKEKQEKAE</sequence>
<evidence type="ECO:0000313" key="1">
    <source>
        <dbReference type="EMBL" id="GAI39772.1"/>
    </source>
</evidence>
<evidence type="ECO:0008006" key="2">
    <source>
        <dbReference type="Google" id="ProtNLM"/>
    </source>
</evidence>
<gene>
    <name evidence="1" type="ORF">S06H3_38833</name>
</gene>
<dbReference type="AlphaFoldDB" id="X1N6X2"/>